<keyword evidence="6 7" id="KW-0472">Membrane</keyword>
<keyword evidence="4 7" id="KW-1133">Transmembrane helix</keyword>
<keyword evidence="3" id="KW-0256">Endoplasmic reticulum</keyword>
<dbReference type="GO" id="GO:0005789">
    <property type="term" value="C:endoplasmic reticulum membrane"/>
    <property type="evidence" value="ECO:0007669"/>
    <property type="project" value="UniProtKB-SubCell"/>
</dbReference>
<dbReference type="AlphaFoldDB" id="A0A0N5AQK6"/>
<keyword evidence="2 7" id="KW-0812">Transmembrane</keyword>
<evidence type="ECO:0000256" key="5">
    <source>
        <dbReference type="ARBA" id="ARBA00023098"/>
    </source>
</evidence>
<keyword evidence="8" id="KW-1185">Reference proteome</keyword>
<protein>
    <submittedName>
        <fullName evidence="9">Seipin</fullName>
    </submittedName>
</protein>
<accession>A0A0N5AQK6</accession>
<evidence type="ECO:0000313" key="9">
    <source>
        <dbReference type="WBParaSite" id="SMUV_0000697501-mRNA-1"/>
    </source>
</evidence>
<keyword evidence="5" id="KW-0443">Lipid metabolism</keyword>
<feature type="transmembrane region" description="Helical" evidence="7">
    <location>
        <begin position="129"/>
        <end position="151"/>
    </location>
</feature>
<reference evidence="9" key="1">
    <citation type="submission" date="2017-02" db="UniProtKB">
        <authorList>
            <consortium name="WormBaseParasite"/>
        </authorList>
    </citation>
    <scope>IDENTIFICATION</scope>
</reference>
<sequence>MLYLPTVTEHHSQIFFTFATCVKELAGACSFPIARTSLIEDGVVLSTGIYYDVSVEIPMHSRKNLESIGAVQVVFEWFDRENQKLSEIRRTIFPQSSSTLSYRVATGLLVMTAQLDILGSFLYHWPLTSFLLLFSLLFSWFMSIIIAYWSFHCVCSLMKMKRLSALNISNVADLPHVESSCAPAEKILKESGDGNNTEYLRNSIISGTSTSNFNSTLVSTNCSIFIDPPQEPQEKDQKVAIADNVANENRLVSHESSFCIGDQFGSNSPSSSTECFLDASMMTFFQDDNLNGDAIYYDQFPALLNDDTCLRHRHVHNISDKIP</sequence>
<evidence type="ECO:0000256" key="6">
    <source>
        <dbReference type="ARBA" id="ARBA00023136"/>
    </source>
</evidence>
<evidence type="ECO:0000256" key="7">
    <source>
        <dbReference type="SAM" id="Phobius"/>
    </source>
</evidence>
<dbReference type="STRING" id="451379.A0A0N5AQK6"/>
<evidence type="ECO:0000256" key="2">
    <source>
        <dbReference type="ARBA" id="ARBA00022692"/>
    </source>
</evidence>
<dbReference type="CDD" id="cd23995">
    <property type="entry name" value="Seipin_BSCL2_like"/>
    <property type="match status" value="1"/>
</dbReference>
<evidence type="ECO:0000256" key="3">
    <source>
        <dbReference type="ARBA" id="ARBA00022824"/>
    </source>
</evidence>
<proteinExistence type="predicted"/>
<dbReference type="GO" id="GO:0006629">
    <property type="term" value="P:lipid metabolic process"/>
    <property type="evidence" value="ECO:0007669"/>
    <property type="project" value="UniProtKB-KW"/>
</dbReference>
<organism evidence="8 9">
    <name type="scientific">Syphacia muris</name>
    <dbReference type="NCBI Taxonomy" id="451379"/>
    <lineage>
        <taxon>Eukaryota</taxon>
        <taxon>Metazoa</taxon>
        <taxon>Ecdysozoa</taxon>
        <taxon>Nematoda</taxon>
        <taxon>Chromadorea</taxon>
        <taxon>Rhabditida</taxon>
        <taxon>Spirurina</taxon>
        <taxon>Oxyuridomorpha</taxon>
        <taxon>Oxyuroidea</taxon>
        <taxon>Oxyuridae</taxon>
        <taxon>Syphacia</taxon>
    </lineage>
</organism>
<dbReference type="Pfam" id="PF06775">
    <property type="entry name" value="Seipin"/>
    <property type="match status" value="1"/>
</dbReference>
<evidence type="ECO:0000313" key="8">
    <source>
        <dbReference type="Proteomes" id="UP000046393"/>
    </source>
</evidence>
<evidence type="ECO:0000256" key="4">
    <source>
        <dbReference type="ARBA" id="ARBA00022989"/>
    </source>
</evidence>
<name>A0A0N5AQK6_9BILA</name>
<dbReference type="GO" id="GO:0140042">
    <property type="term" value="P:lipid droplet formation"/>
    <property type="evidence" value="ECO:0007669"/>
    <property type="project" value="UniProtKB-ARBA"/>
</dbReference>
<dbReference type="Proteomes" id="UP000046393">
    <property type="component" value="Unplaced"/>
</dbReference>
<dbReference type="WBParaSite" id="SMUV_0000697501-mRNA-1">
    <property type="protein sequence ID" value="SMUV_0000697501-mRNA-1"/>
    <property type="gene ID" value="SMUV_0000697501"/>
</dbReference>
<comment type="subcellular location">
    <subcellularLocation>
        <location evidence="1">Endoplasmic reticulum membrane</location>
        <topology evidence="1">Multi-pass membrane protein</topology>
    </subcellularLocation>
</comment>
<dbReference type="InterPro" id="IPR009617">
    <property type="entry name" value="Seipin"/>
</dbReference>
<evidence type="ECO:0000256" key="1">
    <source>
        <dbReference type="ARBA" id="ARBA00004477"/>
    </source>
</evidence>